<feature type="compositionally biased region" description="Acidic residues" evidence="1">
    <location>
        <begin position="35"/>
        <end position="57"/>
    </location>
</feature>
<gene>
    <name evidence="2" type="ORF">PIB30_099975</name>
</gene>
<evidence type="ECO:0000313" key="3">
    <source>
        <dbReference type="Proteomes" id="UP001341840"/>
    </source>
</evidence>
<sequence length="66" mass="7427">MLEVINLSSNDEVDRKNKEAVVSQRVVVANLNPGDLEEEEEDPDYEEEEEGDDSEESVDSKEILSS</sequence>
<proteinExistence type="predicted"/>
<accession>A0ABU6UY79</accession>
<protein>
    <submittedName>
        <fullName evidence="2">Uncharacterized protein</fullName>
    </submittedName>
</protein>
<dbReference type="Proteomes" id="UP001341840">
    <property type="component" value="Unassembled WGS sequence"/>
</dbReference>
<organism evidence="2 3">
    <name type="scientific">Stylosanthes scabra</name>
    <dbReference type="NCBI Taxonomy" id="79078"/>
    <lineage>
        <taxon>Eukaryota</taxon>
        <taxon>Viridiplantae</taxon>
        <taxon>Streptophyta</taxon>
        <taxon>Embryophyta</taxon>
        <taxon>Tracheophyta</taxon>
        <taxon>Spermatophyta</taxon>
        <taxon>Magnoliopsida</taxon>
        <taxon>eudicotyledons</taxon>
        <taxon>Gunneridae</taxon>
        <taxon>Pentapetalae</taxon>
        <taxon>rosids</taxon>
        <taxon>fabids</taxon>
        <taxon>Fabales</taxon>
        <taxon>Fabaceae</taxon>
        <taxon>Papilionoideae</taxon>
        <taxon>50 kb inversion clade</taxon>
        <taxon>dalbergioids sensu lato</taxon>
        <taxon>Dalbergieae</taxon>
        <taxon>Pterocarpus clade</taxon>
        <taxon>Stylosanthes</taxon>
    </lineage>
</organism>
<feature type="region of interest" description="Disordered" evidence="1">
    <location>
        <begin position="29"/>
        <end position="66"/>
    </location>
</feature>
<name>A0ABU6UY79_9FABA</name>
<evidence type="ECO:0000256" key="1">
    <source>
        <dbReference type="SAM" id="MobiDB-lite"/>
    </source>
</evidence>
<keyword evidence="3" id="KW-1185">Reference proteome</keyword>
<dbReference type="EMBL" id="JASCZI010123569">
    <property type="protein sequence ID" value="MED6165490.1"/>
    <property type="molecule type" value="Genomic_DNA"/>
</dbReference>
<evidence type="ECO:0000313" key="2">
    <source>
        <dbReference type="EMBL" id="MED6165490.1"/>
    </source>
</evidence>
<feature type="non-terminal residue" evidence="2">
    <location>
        <position position="66"/>
    </location>
</feature>
<reference evidence="2 3" key="1">
    <citation type="journal article" date="2023" name="Plants (Basel)">
        <title>Bridging the Gap: Combining Genomics and Transcriptomics Approaches to Understand Stylosanthes scabra, an Orphan Legume from the Brazilian Caatinga.</title>
        <authorList>
            <person name="Ferreira-Neto J.R.C."/>
            <person name="da Silva M.D."/>
            <person name="Binneck E."/>
            <person name="de Melo N.F."/>
            <person name="da Silva R.H."/>
            <person name="de Melo A.L.T.M."/>
            <person name="Pandolfi V."/>
            <person name="Bustamante F.O."/>
            <person name="Brasileiro-Vidal A.C."/>
            <person name="Benko-Iseppon A.M."/>
        </authorList>
    </citation>
    <scope>NUCLEOTIDE SEQUENCE [LARGE SCALE GENOMIC DNA]</scope>
    <source>
        <tissue evidence="2">Leaves</tissue>
    </source>
</reference>
<comment type="caution">
    <text evidence="2">The sequence shown here is derived from an EMBL/GenBank/DDBJ whole genome shotgun (WGS) entry which is preliminary data.</text>
</comment>